<keyword evidence="3" id="KW-1185">Reference proteome</keyword>
<evidence type="ECO:0008006" key="4">
    <source>
        <dbReference type="Google" id="ProtNLM"/>
    </source>
</evidence>
<dbReference type="EMBL" id="BAAARW010000042">
    <property type="protein sequence ID" value="GAA2455450.1"/>
    <property type="molecule type" value="Genomic_DNA"/>
</dbReference>
<evidence type="ECO:0000313" key="2">
    <source>
        <dbReference type="EMBL" id="GAA2455450.1"/>
    </source>
</evidence>
<evidence type="ECO:0000313" key="3">
    <source>
        <dbReference type="Proteomes" id="UP001501231"/>
    </source>
</evidence>
<feature type="region of interest" description="Disordered" evidence="1">
    <location>
        <begin position="128"/>
        <end position="159"/>
    </location>
</feature>
<feature type="compositionally biased region" description="Polar residues" evidence="1">
    <location>
        <begin position="138"/>
        <end position="148"/>
    </location>
</feature>
<evidence type="ECO:0000256" key="1">
    <source>
        <dbReference type="SAM" id="MobiDB-lite"/>
    </source>
</evidence>
<accession>A0ABN3KCC0</accession>
<comment type="caution">
    <text evidence="2">The sequence shown here is derived from an EMBL/GenBank/DDBJ whole genome shotgun (WGS) entry which is preliminary data.</text>
</comment>
<name>A0ABN3KCC0_9ACTN</name>
<sequence>MQDLANREVSVSLKMSIRRKQRRAPLSRVDRVRRTFRQRASRTSGRIAPAARNTRDAAAGRILVARGWSAPRLRNAGTYVERELGPRMGGMLSHAARRVEPPNRARRGRNAAVTMVAAVSAVGLAGALLSRRGDRPSTADQAETSETGSADEDRQVRTS</sequence>
<reference evidence="2 3" key="1">
    <citation type="journal article" date="2019" name="Int. J. Syst. Evol. Microbiol.">
        <title>The Global Catalogue of Microorganisms (GCM) 10K type strain sequencing project: providing services to taxonomists for standard genome sequencing and annotation.</title>
        <authorList>
            <consortium name="The Broad Institute Genomics Platform"/>
            <consortium name="The Broad Institute Genome Sequencing Center for Infectious Disease"/>
            <person name="Wu L."/>
            <person name="Ma J."/>
        </authorList>
    </citation>
    <scope>NUCLEOTIDE SEQUENCE [LARGE SCALE GENOMIC DNA]</scope>
    <source>
        <strain evidence="2 3">JCM 3325</strain>
    </source>
</reference>
<gene>
    <name evidence="2" type="ORF">GCM10010191_88320</name>
</gene>
<protein>
    <recommendedName>
        <fullName evidence="4">DUF3618 domain-containing protein</fullName>
    </recommendedName>
</protein>
<organism evidence="2 3">
    <name type="scientific">Actinomadura vinacea</name>
    <dbReference type="NCBI Taxonomy" id="115336"/>
    <lineage>
        <taxon>Bacteria</taxon>
        <taxon>Bacillati</taxon>
        <taxon>Actinomycetota</taxon>
        <taxon>Actinomycetes</taxon>
        <taxon>Streptosporangiales</taxon>
        <taxon>Thermomonosporaceae</taxon>
        <taxon>Actinomadura</taxon>
    </lineage>
</organism>
<dbReference type="Proteomes" id="UP001501231">
    <property type="component" value="Unassembled WGS sequence"/>
</dbReference>
<proteinExistence type="predicted"/>